<comment type="caution">
    <text evidence="1">The sequence shown here is derived from an EMBL/GenBank/DDBJ whole genome shotgun (WGS) entry which is preliminary data.</text>
</comment>
<evidence type="ECO:0000313" key="1">
    <source>
        <dbReference type="EMBL" id="GLR71795.1"/>
    </source>
</evidence>
<dbReference type="Proteomes" id="UP001156601">
    <property type="component" value="Unassembled WGS sequence"/>
</dbReference>
<reference evidence="1" key="2">
    <citation type="submission" date="2023-01" db="EMBL/GenBank/DDBJ databases">
        <title>Draft genome sequence of Agaribacter marinus strain NBRC 110023.</title>
        <authorList>
            <person name="Sun Q."/>
            <person name="Mori K."/>
        </authorList>
    </citation>
    <scope>NUCLEOTIDE SEQUENCE</scope>
    <source>
        <strain evidence="1">NBRC 110023</strain>
    </source>
</reference>
<protein>
    <submittedName>
        <fullName evidence="1">Xylose isomerase</fullName>
    </submittedName>
</protein>
<dbReference type="EMBL" id="BSOT01000006">
    <property type="protein sequence ID" value="GLR71795.1"/>
    <property type="molecule type" value="Genomic_DNA"/>
</dbReference>
<reference evidence="1" key="1">
    <citation type="journal article" date="2014" name="Int. J. Syst. Evol. Microbiol.">
        <title>Complete genome sequence of Corynebacterium casei LMG S-19264T (=DSM 44701T), isolated from a smear-ripened cheese.</title>
        <authorList>
            <consortium name="US DOE Joint Genome Institute (JGI-PGF)"/>
            <person name="Walter F."/>
            <person name="Albersmeier A."/>
            <person name="Kalinowski J."/>
            <person name="Ruckert C."/>
        </authorList>
    </citation>
    <scope>NUCLEOTIDE SEQUENCE</scope>
    <source>
        <strain evidence="1">NBRC 110023</strain>
    </source>
</reference>
<name>A0AA37WL97_9ALTE</name>
<dbReference type="GO" id="GO:0016853">
    <property type="term" value="F:isomerase activity"/>
    <property type="evidence" value="ECO:0007669"/>
    <property type="project" value="UniProtKB-KW"/>
</dbReference>
<sequence length="416" mass="46289">MSFSAAQIAYCSNVHPGEDITDVLENIRVHFAAVKNGRGLPQMASGLWLSAKATKQLIDDTHKFDEFTQVLGNEGVRLSSLNGFPYGDFHQKVVKQQVYLPTWAELSRLEYTQQLAIVLANCLPDDVSFGAISTLPIAYASNWTVAEHRQSVVNFVTLAQFLKTLEEDTGKRIVVSIEMEPDCVLQSTTELTAFFKDELIPYAESVGVNKHRLLRYIGCCYDTCHQGVMGEDIRASLQAIHSLGIVIAKIQVSNALTARVATNEDIEALTQLFSDEKFLHQTKVFSSGRQTTAIADLNREDLIALLESASGDYCNNIDANTSIEARIHYHIPINHAEENLPLPNLGTTQRAILTALDFVSEHLPYAPHLEIETYTWLNLLSKEKDKKLALHSGLIAEFDWLEQALFARNLLAGVSK</sequence>
<dbReference type="SUPFAM" id="SSF51658">
    <property type="entry name" value="Xylose isomerase-like"/>
    <property type="match status" value="1"/>
</dbReference>
<proteinExistence type="predicted"/>
<dbReference type="InterPro" id="IPR036237">
    <property type="entry name" value="Xyl_isomerase-like_sf"/>
</dbReference>
<dbReference type="NCBIfam" id="NF035939">
    <property type="entry name" value="TIM_EboE"/>
    <property type="match status" value="1"/>
</dbReference>
<keyword evidence="2" id="KW-1185">Reference proteome</keyword>
<evidence type="ECO:0000313" key="2">
    <source>
        <dbReference type="Proteomes" id="UP001156601"/>
    </source>
</evidence>
<keyword evidence="1" id="KW-0413">Isomerase</keyword>
<gene>
    <name evidence="1" type="ORF">GCM10007852_27030</name>
</gene>
<dbReference type="AlphaFoldDB" id="A0AA37WL97"/>
<accession>A0AA37WL97</accession>
<organism evidence="1 2">
    <name type="scientific">Agaribacter marinus</name>
    <dbReference type="NCBI Taxonomy" id="1431249"/>
    <lineage>
        <taxon>Bacteria</taxon>
        <taxon>Pseudomonadati</taxon>
        <taxon>Pseudomonadota</taxon>
        <taxon>Gammaproteobacteria</taxon>
        <taxon>Alteromonadales</taxon>
        <taxon>Alteromonadaceae</taxon>
        <taxon>Agaribacter</taxon>
    </lineage>
</organism>